<keyword evidence="5 7" id="KW-0472">Membrane</keyword>
<dbReference type="Pfam" id="PF00230">
    <property type="entry name" value="MIP"/>
    <property type="match status" value="1"/>
</dbReference>
<feature type="transmembrane region" description="Helical" evidence="7">
    <location>
        <begin position="15"/>
        <end position="35"/>
    </location>
</feature>
<dbReference type="Gene3D" id="1.20.1080.10">
    <property type="entry name" value="Glycerol uptake facilitator protein"/>
    <property type="match status" value="1"/>
</dbReference>
<keyword evidence="2 6" id="KW-0813">Transport</keyword>
<evidence type="ECO:0000313" key="9">
    <source>
        <dbReference type="Proteomes" id="UP000176294"/>
    </source>
</evidence>
<dbReference type="EMBL" id="MDZB01000140">
    <property type="protein sequence ID" value="OGX82799.1"/>
    <property type="molecule type" value="Genomic_DNA"/>
</dbReference>
<dbReference type="STRING" id="1908237.BEN47_18240"/>
<evidence type="ECO:0000256" key="2">
    <source>
        <dbReference type="ARBA" id="ARBA00022448"/>
    </source>
</evidence>
<keyword evidence="4 7" id="KW-1133">Transmembrane helix</keyword>
<dbReference type="InterPro" id="IPR000425">
    <property type="entry name" value="MIP"/>
</dbReference>
<dbReference type="GO" id="GO:0016020">
    <property type="term" value="C:membrane"/>
    <property type="evidence" value="ECO:0007669"/>
    <property type="project" value="UniProtKB-SubCell"/>
</dbReference>
<dbReference type="PANTHER" id="PTHR45724">
    <property type="entry name" value="AQUAPORIN NIP2-1"/>
    <property type="match status" value="1"/>
</dbReference>
<feature type="transmembrane region" description="Helical" evidence="7">
    <location>
        <begin position="219"/>
        <end position="238"/>
    </location>
</feature>
<dbReference type="RefSeq" id="WP_070729738.1">
    <property type="nucleotide sequence ID" value="NZ_MDZB01000140.1"/>
</dbReference>
<comment type="similarity">
    <text evidence="6">Belongs to the MIP/aquaporin (TC 1.A.8) family.</text>
</comment>
<protein>
    <recommendedName>
        <fullName evidence="10">Aquaporin family protein</fullName>
    </recommendedName>
</protein>
<dbReference type="PANTHER" id="PTHR45724:SF13">
    <property type="entry name" value="AQUAPORIN NIP1-1-RELATED"/>
    <property type="match status" value="1"/>
</dbReference>
<evidence type="ECO:0000256" key="7">
    <source>
        <dbReference type="SAM" id="Phobius"/>
    </source>
</evidence>
<dbReference type="InterPro" id="IPR034294">
    <property type="entry name" value="Aquaporin_transptr"/>
</dbReference>
<organism evidence="8 9">
    <name type="scientific">Hymenobacter lapidarius</name>
    <dbReference type="NCBI Taxonomy" id="1908237"/>
    <lineage>
        <taxon>Bacteria</taxon>
        <taxon>Pseudomonadati</taxon>
        <taxon>Bacteroidota</taxon>
        <taxon>Cytophagia</taxon>
        <taxon>Cytophagales</taxon>
        <taxon>Hymenobacteraceae</taxon>
        <taxon>Hymenobacter</taxon>
    </lineage>
</organism>
<gene>
    <name evidence="8" type="ORF">BEN47_18240</name>
</gene>
<sequence>MQIVNKAITALRSHWKFYLAEAVGLAFFITCASLFTTALEHPASWLHRALVGQELLRRGILGVGMALVIAAIVYSPWGKQSGAHVNPAVTLAFWQLNKLRTVDACWYVVAQVVGGVAAALFCTLVLGRYYAHPSVHYVTTQPGPAGVGVAFVAEFFISFVMVAVLLVALHQPRLKNAAGWLLSGLIFLYILFETPYSGMSLNPARSLASAVAAQDYRNLWVYMLAPPAATWLATVLFLRFHHGHPLECAIVAGCAPTPQSPHLREEPPHYPAPQAE</sequence>
<dbReference type="SUPFAM" id="SSF81338">
    <property type="entry name" value="Aquaporin-like"/>
    <property type="match status" value="1"/>
</dbReference>
<dbReference type="GO" id="GO:0015267">
    <property type="term" value="F:channel activity"/>
    <property type="evidence" value="ECO:0007669"/>
    <property type="project" value="InterPro"/>
</dbReference>
<evidence type="ECO:0000256" key="1">
    <source>
        <dbReference type="ARBA" id="ARBA00004141"/>
    </source>
</evidence>
<evidence type="ECO:0000256" key="5">
    <source>
        <dbReference type="ARBA" id="ARBA00023136"/>
    </source>
</evidence>
<keyword evidence="3 6" id="KW-0812">Transmembrane</keyword>
<dbReference type="PRINTS" id="PR00783">
    <property type="entry name" value="MINTRINSICP"/>
</dbReference>
<feature type="transmembrane region" description="Helical" evidence="7">
    <location>
        <begin position="104"/>
        <end position="127"/>
    </location>
</feature>
<dbReference type="InterPro" id="IPR022357">
    <property type="entry name" value="MIP_CS"/>
</dbReference>
<comment type="subcellular location">
    <subcellularLocation>
        <location evidence="1">Membrane</location>
        <topology evidence="1">Multi-pass membrane protein</topology>
    </subcellularLocation>
</comment>
<keyword evidence="9" id="KW-1185">Reference proteome</keyword>
<accession>A0A1G1SW08</accession>
<comment type="caution">
    <text evidence="8">The sequence shown here is derived from an EMBL/GenBank/DDBJ whole genome shotgun (WGS) entry which is preliminary data.</text>
</comment>
<evidence type="ECO:0000313" key="8">
    <source>
        <dbReference type="EMBL" id="OGX82799.1"/>
    </source>
</evidence>
<dbReference type="AlphaFoldDB" id="A0A1G1SW08"/>
<evidence type="ECO:0000256" key="3">
    <source>
        <dbReference type="ARBA" id="ARBA00022692"/>
    </source>
</evidence>
<dbReference type="InterPro" id="IPR023271">
    <property type="entry name" value="Aquaporin-like"/>
</dbReference>
<reference evidence="8 9" key="1">
    <citation type="submission" date="2016-08" db="EMBL/GenBank/DDBJ databases">
        <title>Hymenobacter coccineus sp. nov., Hymenobacter lapidarius sp. nov. and Hymenobacter glacialis sp. nov., isolated from Antarctic soil.</title>
        <authorList>
            <person name="Sedlacek I."/>
            <person name="Kralova S."/>
            <person name="Kyrova K."/>
            <person name="Maslanova I."/>
            <person name="Stankova E."/>
            <person name="Vrbovska V."/>
            <person name="Nemec M."/>
            <person name="Bartak M."/>
            <person name="Svec P."/>
            <person name="Busse H.-J."/>
            <person name="Pantucek R."/>
        </authorList>
    </citation>
    <scope>NUCLEOTIDE SEQUENCE [LARGE SCALE GENOMIC DNA]</scope>
    <source>
        <strain evidence="8 9">CCM 8643</strain>
    </source>
</reference>
<dbReference type="PROSITE" id="PS00221">
    <property type="entry name" value="MIP"/>
    <property type="match status" value="1"/>
</dbReference>
<feature type="transmembrane region" description="Helical" evidence="7">
    <location>
        <begin position="55"/>
        <end position="74"/>
    </location>
</feature>
<feature type="transmembrane region" description="Helical" evidence="7">
    <location>
        <begin position="180"/>
        <end position="199"/>
    </location>
</feature>
<evidence type="ECO:0000256" key="6">
    <source>
        <dbReference type="RuleBase" id="RU000477"/>
    </source>
</evidence>
<feature type="transmembrane region" description="Helical" evidence="7">
    <location>
        <begin position="147"/>
        <end position="168"/>
    </location>
</feature>
<dbReference type="Proteomes" id="UP000176294">
    <property type="component" value="Unassembled WGS sequence"/>
</dbReference>
<dbReference type="OrthoDB" id="9807293at2"/>
<proteinExistence type="inferred from homology"/>
<evidence type="ECO:0008006" key="10">
    <source>
        <dbReference type="Google" id="ProtNLM"/>
    </source>
</evidence>
<evidence type="ECO:0000256" key="4">
    <source>
        <dbReference type="ARBA" id="ARBA00022989"/>
    </source>
</evidence>
<name>A0A1G1SW08_9BACT</name>